<evidence type="ECO:0000259" key="5">
    <source>
        <dbReference type="Pfam" id="PF03446"/>
    </source>
</evidence>
<evidence type="ECO:0000256" key="3">
    <source>
        <dbReference type="ARBA" id="ARBA00023027"/>
    </source>
</evidence>
<proteinExistence type="inferred from homology"/>
<dbReference type="EMBL" id="WEGI01000006">
    <property type="protein sequence ID" value="MQY27682.1"/>
    <property type="molecule type" value="Genomic_DNA"/>
</dbReference>
<keyword evidence="3" id="KW-0520">NAD</keyword>
<feature type="domain" description="6-phosphogluconate dehydrogenase NADP-binding" evidence="5">
    <location>
        <begin position="3"/>
        <end position="160"/>
    </location>
</feature>
<dbReference type="Gene3D" id="3.40.50.720">
    <property type="entry name" value="NAD(P)-binding Rossmann-like Domain"/>
    <property type="match status" value="1"/>
</dbReference>
<dbReference type="InterPro" id="IPR029154">
    <property type="entry name" value="HIBADH-like_NADP-bd"/>
</dbReference>
<evidence type="ECO:0000256" key="4">
    <source>
        <dbReference type="PIRSR" id="PIRSR000103-1"/>
    </source>
</evidence>
<dbReference type="Pfam" id="PF14833">
    <property type="entry name" value="NAD_binding_11"/>
    <property type="match status" value="1"/>
</dbReference>
<gene>
    <name evidence="7" type="primary">garR_1</name>
    <name evidence="7" type="ORF">NRB56_32650</name>
</gene>
<dbReference type="Gene3D" id="1.10.1040.10">
    <property type="entry name" value="N-(1-d-carboxylethyl)-l-norvaline Dehydrogenase, domain 2"/>
    <property type="match status" value="1"/>
</dbReference>
<dbReference type="EC" id="1.1.1.60" evidence="7"/>
<reference evidence="7 8" key="1">
    <citation type="submission" date="2019-10" db="EMBL/GenBank/DDBJ databases">
        <title>Nocardia macrotermitis sp. nov. and Nocardia aurantia sp. nov., isolated from the gut of fungus growing-termite Macrotermes natalensis.</title>
        <authorList>
            <person name="Benndorf R."/>
            <person name="Schwitalla J."/>
            <person name="Martin K."/>
            <person name="De Beer W."/>
            <person name="Kaster A.-K."/>
            <person name="Vollmers J."/>
            <person name="Poulsen M."/>
            <person name="Beemelmanns C."/>
        </authorList>
    </citation>
    <scope>NUCLEOTIDE SEQUENCE [LARGE SCALE GENOMIC DNA]</scope>
    <source>
        <strain evidence="7 8">RB56</strain>
    </source>
</reference>
<organism evidence="7 8">
    <name type="scientific">Nocardia aurantia</name>
    <dbReference type="NCBI Taxonomy" id="2585199"/>
    <lineage>
        <taxon>Bacteria</taxon>
        <taxon>Bacillati</taxon>
        <taxon>Actinomycetota</taxon>
        <taxon>Actinomycetes</taxon>
        <taxon>Mycobacteriales</taxon>
        <taxon>Nocardiaceae</taxon>
        <taxon>Nocardia</taxon>
    </lineage>
</organism>
<dbReference type="InterPro" id="IPR008927">
    <property type="entry name" value="6-PGluconate_DH-like_C_sf"/>
</dbReference>
<dbReference type="PANTHER" id="PTHR43060:SF15">
    <property type="entry name" value="3-HYDROXYISOBUTYRATE DEHYDROGENASE-LIKE 1, MITOCHONDRIAL-RELATED"/>
    <property type="match status" value="1"/>
</dbReference>
<dbReference type="SUPFAM" id="SSF51735">
    <property type="entry name" value="NAD(P)-binding Rossmann-fold domains"/>
    <property type="match status" value="1"/>
</dbReference>
<dbReference type="SUPFAM" id="SSF48179">
    <property type="entry name" value="6-phosphogluconate dehydrogenase C-terminal domain-like"/>
    <property type="match status" value="1"/>
</dbReference>
<dbReference type="Proteomes" id="UP000431401">
    <property type="component" value="Unassembled WGS sequence"/>
</dbReference>
<dbReference type="InterPro" id="IPR006115">
    <property type="entry name" value="6PGDH_NADP-bd"/>
</dbReference>
<comment type="caution">
    <text evidence="7">The sequence shown here is derived from an EMBL/GenBank/DDBJ whole genome shotgun (WGS) entry which is preliminary data.</text>
</comment>
<evidence type="ECO:0000313" key="7">
    <source>
        <dbReference type="EMBL" id="MQY27682.1"/>
    </source>
</evidence>
<dbReference type="InterPro" id="IPR036291">
    <property type="entry name" value="NAD(P)-bd_dom_sf"/>
</dbReference>
<evidence type="ECO:0000259" key="6">
    <source>
        <dbReference type="Pfam" id="PF14833"/>
    </source>
</evidence>
<evidence type="ECO:0000256" key="2">
    <source>
        <dbReference type="ARBA" id="ARBA00023002"/>
    </source>
</evidence>
<dbReference type="GO" id="GO:0008679">
    <property type="term" value="F:2-hydroxy-3-oxopropionate reductase activity"/>
    <property type="evidence" value="ECO:0007669"/>
    <property type="project" value="UniProtKB-EC"/>
</dbReference>
<name>A0A7K0DQP2_9NOCA</name>
<evidence type="ECO:0000256" key="1">
    <source>
        <dbReference type="ARBA" id="ARBA00009080"/>
    </source>
</evidence>
<dbReference type="Pfam" id="PF03446">
    <property type="entry name" value="NAD_binding_2"/>
    <property type="match status" value="1"/>
</dbReference>
<accession>A0A7K0DQP2</accession>
<dbReference type="PANTHER" id="PTHR43060">
    <property type="entry name" value="3-HYDROXYISOBUTYRATE DEHYDROGENASE-LIKE 1, MITOCHONDRIAL-RELATED"/>
    <property type="match status" value="1"/>
</dbReference>
<dbReference type="AlphaFoldDB" id="A0A7K0DQP2"/>
<dbReference type="GO" id="GO:0050661">
    <property type="term" value="F:NADP binding"/>
    <property type="evidence" value="ECO:0007669"/>
    <property type="project" value="InterPro"/>
</dbReference>
<evidence type="ECO:0000313" key="8">
    <source>
        <dbReference type="Proteomes" id="UP000431401"/>
    </source>
</evidence>
<dbReference type="PIRSF" id="PIRSF000103">
    <property type="entry name" value="HIBADH"/>
    <property type="match status" value="1"/>
</dbReference>
<dbReference type="InterPro" id="IPR013328">
    <property type="entry name" value="6PGD_dom2"/>
</dbReference>
<dbReference type="OrthoDB" id="3185659at2"/>
<sequence>MRLGFVGAGRMGRPMVDRLVQAGHEVRVLGRSPESRSALADSGAAAQADLAAVADGADVVLVCVFTDDQVRQVCVDDGLLAAMRPGTTLVVHTTCNPRTVEGLAEHAAPHGVSVVDAAISGGPHDIAAGRLTILVGGDDAAFEAARPALSAYGDPVLHVGPLGHGQRVKLVNNAVFTANIGLLAAAVDLGKQLGIDESTLLSALPHGSAASRALQGVAGRGSVAAFFDSVGEFVRKDIAVVRSVTADLGTDLGVLDAVIPAGS</sequence>
<keyword evidence="2 7" id="KW-0560">Oxidoreductase</keyword>
<keyword evidence="8" id="KW-1185">Reference proteome</keyword>
<feature type="domain" description="3-hydroxyisobutyrate dehydrogenase-like NAD-binding" evidence="6">
    <location>
        <begin position="163"/>
        <end position="255"/>
    </location>
</feature>
<comment type="similarity">
    <text evidence="1">Belongs to the HIBADH-related family.</text>
</comment>
<dbReference type="InterPro" id="IPR015815">
    <property type="entry name" value="HIBADH-related"/>
</dbReference>
<protein>
    <submittedName>
        <fullName evidence="7">2-hydroxy-3-oxopropionate reductase</fullName>
        <ecNumber evidence="7">1.1.1.60</ecNumber>
    </submittedName>
</protein>
<dbReference type="GO" id="GO:0051287">
    <property type="term" value="F:NAD binding"/>
    <property type="evidence" value="ECO:0007669"/>
    <property type="project" value="InterPro"/>
</dbReference>
<feature type="active site" evidence="4">
    <location>
        <position position="169"/>
    </location>
</feature>